<feature type="non-terminal residue" evidence="2">
    <location>
        <position position="143"/>
    </location>
</feature>
<feature type="non-terminal residue" evidence="2">
    <location>
        <position position="1"/>
    </location>
</feature>
<reference evidence="2" key="1">
    <citation type="submission" date="2020-02" db="EMBL/GenBank/DDBJ databases">
        <authorList>
            <person name="Meier V. D."/>
        </authorList>
    </citation>
    <scope>NUCLEOTIDE SEQUENCE</scope>
    <source>
        <strain evidence="2">AVDCRST_MAG47</strain>
    </source>
</reference>
<evidence type="ECO:0000256" key="1">
    <source>
        <dbReference type="SAM" id="MobiDB-lite"/>
    </source>
</evidence>
<dbReference type="AlphaFoldDB" id="A0A6J4N3N3"/>
<protein>
    <submittedName>
        <fullName evidence="2">Uncharacterized protein</fullName>
    </submittedName>
</protein>
<organism evidence="2">
    <name type="scientific">uncultured Nocardioidaceae bacterium</name>
    <dbReference type="NCBI Taxonomy" id="253824"/>
    <lineage>
        <taxon>Bacteria</taxon>
        <taxon>Bacillati</taxon>
        <taxon>Actinomycetota</taxon>
        <taxon>Actinomycetes</taxon>
        <taxon>Propionibacteriales</taxon>
        <taxon>Nocardioidaceae</taxon>
        <taxon>environmental samples</taxon>
    </lineage>
</organism>
<dbReference type="EMBL" id="CADCUK010000119">
    <property type="protein sequence ID" value="CAA9376476.1"/>
    <property type="molecule type" value="Genomic_DNA"/>
</dbReference>
<feature type="region of interest" description="Disordered" evidence="1">
    <location>
        <begin position="1"/>
        <end position="35"/>
    </location>
</feature>
<name>A0A6J4N3N3_9ACTN</name>
<feature type="compositionally biased region" description="Basic and acidic residues" evidence="1">
    <location>
        <begin position="84"/>
        <end position="96"/>
    </location>
</feature>
<proteinExistence type="predicted"/>
<feature type="compositionally biased region" description="Low complexity" evidence="1">
    <location>
        <begin position="1"/>
        <end position="11"/>
    </location>
</feature>
<feature type="region of interest" description="Disordered" evidence="1">
    <location>
        <begin position="75"/>
        <end position="143"/>
    </location>
</feature>
<accession>A0A6J4N3N3</accession>
<sequence length="143" mass="15059">GSEASGSPAARAARRGCFGGARRGRARPRIGGDPAPWSVLQDRVLRLADPGSALVAVPAARARGRLVVARGIARRTRPRPAPLGRDERGHGPLRRERLGRRAGGPRLSVPDPGRGHRSVLGAARQSGRPRRTPASRPAYAGNV</sequence>
<gene>
    <name evidence="2" type="ORF">AVDCRST_MAG47-1789</name>
</gene>
<evidence type="ECO:0000313" key="2">
    <source>
        <dbReference type="EMBL" id="CAA9376476.1"/>
    </source>
</evidence>